<evidence type="ECO:0000256" key="1">
    <source>
        <dbReference type="SAM" id="SignalP"/>
    </source>
</evidence>
<dbReference type="EMBL" id="SHLY01000001">
    <property type="protein sequence ID" value="TAA48301.1"/>
    <property type="molecule type" value="Genomic_DNA"/>
</dbReference>
<accession>A0ABY1WUP6</accession>
<feature type="signal peptide" evidence="1">
    <location>
        <begin position="1"/>
        <end position="22"/>
    </location>
</feature>
<protein>
    <submittedName>
        <fullName evidence="2">Uncharacterized protein</fullName>
    </submittedName>
</protein>
<dbReference type="Proteomes" id="UP000292544">
    <property type="component" value="Unassembled WGS sequence"/>
</dbReference>
<evidence type="ECO:0000313" key="2">
    <source>
        <dbReference type="EMBL" id="TAA48301.1"/>
    </source>
</evidence>
<keyword evidence="1" id="KW-0732">Signal</keyword>
<proteinExistence type="predicted"/>
<dbReference type="RefSeq" id="WP_130565721.1">
    <property type="nucleotide sequence ID" value="NZ_SHLY01000001.1"/>
</dbReference>
<evidence type="ECO:0000313" key="3">
    <source>
        <dbReference type="Proteomes" id="UP000292544"/>
    </source>
</evidence>
<gene>
    <name evidence="2" type="ORF">EXY25_03455</name>
</gene>
<organism evidence="2 3">
    <name type="scientific">Corallincola spongiicola</name>
    <dbReference type="NCBI Taxonomy" id="2520508"/>
    <lineage>
        <taxon>Bacteria</taxon>
        <taxon>Pseudomonadati</taxon>
        <taxon>Pseudomonadota</taxon>
        <taxon>Gammaproteobacteria</taxon>
        <taxon>Alteromonadales</taxon>
        <taxon>Psychromonadaceae</taxon>
        <taxon>Corallincola</taxon>
    </lineage>
</organism>
<keyword evidence="3" id="KW-1185">Reference proteome</keyword>
<feature type="chain" id="PRO_5046720910" evidence="1">
    <location>
        <begin position="23"/>
        <end position="205"/>
    </location>
</feature>
<comment type="caution">
    <text evidence="2">The sequence shown here is derived from an EMBL/GenBank/DDBJ whole genome shotgun (WGS) entry which is preliminary data.</text>
</comment>
<sequence>MLHKLCCLISLMLLFVAGHSQADPFYHQMKNSPVPAYTIKGMKNCQQHMKVTDHHYIAVCRASMLDTDINYGWRAVLTSDAVDGTSPVSVSDGFGDVYQVALQLRGYDNKVLLLVESVTEYFDGVAVYKLDQSQLHDMGYIALSAGPAEADESLLPLMRIMEKGGALVVNFSGPVTYVNDKGVALTLRPEQIKYVGIDRLIKQLR</sequence>
<name>A0ABY1WUP6_9GAMM</name>
<reference evidence="3" key="1">
    <citation type="submission" date="2019-02" db="EMBL/GenBank/DDBJ databases">
        <title>Draft genome sequence of Muricauda sp. 176CP4-71.</title>
        <authorList>
            <person name="Park J.-S."/>
        </authorList>
    </citation>
    <scope>NUCLEOTIDE SEQUENCE [LARGE SCALE GENOMIC DNA]</scope>
    <source>
        <strain evidence="3">176GS2-150</strain>
    </source>
</reference>